<dbReference type="Pfam" id="PF02931">
    <property type="entry name" value="Neur_chan_LBD"/>
    <property type="match status" value="1"/>
</dbReference>
<dbReference type="PANTHER" id="PTHR19277">
    <property type="entry name" value="PENTRAXIN"/>
    <property type="match status" value="1"/>
</dbReference>
<accession>A0A5B7CQ29</accession>
<dbReference type="GO" id="GO:0046872">
    <property type="term" value="F:metal ion binding"/>
    <property type="evidence" value="ECO:0007669"/>
    <property type="project" value="UniProtKB-KW"/>
</dbReference>
<dbReference type="SMART" id="SM00159">
    <property type="entry name" value="PTX"/>
    <property type="match status" value="1"/>
</dbReference>
<proteinExistence type="predicted"/>
<feature type="domain" description="C-type lectin" evidence="10">
    <location>
        <begin position="117"/>
        <end position="219"/>
    </location>
</feature>
<dbReference type="Gene3D" id="4.10.400.10">
    <property type="entry name" value="Low-density Lipoprotein Receptor"/>
    <property type="match status" value="1"/>
</dbReference>
<comment type="subcellular location">
    <subcellularLocation>
        <location evidence="2">Membrane</location>
    </subcellularLocation>
</comment>
<evidence type="ECO:0000256" key="6">
    <source>
        <dbReference type="ARBA" id="ARBA00023157"/>
    </source>
</evidence>
<dbReference type="CDD" id="cd00112">
    <property type="entry name" value="LDLa"/>
    <property type="match status" value="1"/>
</dbReference>
<dbReference type="InterPro" id="IPR001759">
    <property type="entry name" value="PTX_dom"/>
</dbReference>
<dbReference type="PROSITE" id="PS50068">
    <property type="entry name" value="LDLRA_2"/>
    <property type="match status" value="1"/>
</dbReference>
<keyword evidence="7" id="KW-0325">Glycoprotein</keyword>
<feature type="disulfide bond" evidence="8">
    <location>
        <begin position="329"/>
        <end position="347"/>
    </location>
</feature>
<evidence type="ECO:0000313" key="11">
    <source>
        <dbReference type="EMBL" id="MPC11579.1"/>
    </source>
</evidence>
<dbReference type="PROSITE" id="PS50041">
    <property type="entry name" value="C_TYPE_LECTIN_2"/>
    <property type="match status" value="1"/>
</dbReference>
<keyword evidence="12" id="KW-1185">Reference proteome</keyword>
<dbReference type="PROSITE" id="PS00236">
    <property type="entry name" value="NEUROTR_ION_CHANNEL"/>
    <property type="match status" value="1"/>
</dbReference>
<dbReference type="InterPro" id="IPR023415">
    <property type="entry name" value="LDLR_class-A_CS"/>
</dbReference>
<keyword evidence="5 9" id="KW-0472">Membrane</keyword>
<dbReference type="Proteomes" id="UP000324222">
    <property type="component" value="Unassembled WGS sequence"/>
</dbReference>
<dbReference type="InterPro" id="IPR018000">
    <property type="entry name" value="Neurotransmitter_ion_chnl_CS"/>
</dbReference>
<evidence type="ECO:0000256" key="4">
    <source>
        <dbReference type="ARBA" id="ARBA00022837"/>
    </source>
</evidence>
<dbReference type="PANTHER" id="PTHR19277:SF125">
    <property type="entry name" value="B6"/>
    <property type="match status" value="1"/>
</dbReference>
<dbReference type="OrthoDB" id="6515930at2759"/>
<feature type="disulfide bond" evidence="8">
    <location>
        <begin position="322"/>
        <end position="334"/>
    </location>
</feature>
<dbReference type="AlphaFoldDB" id="A0A5B7CQ29"/>
<evidence type="ECO:0000259" key="10">
    <source>
        <dbReference type="PROSITE" id="PS50041"/>
    </source>
</evidence>
<dbReference type="SUPFAM" id="SSF63712">
    <property type="entry name" value="Nicotinic receptor ligand binding domain-like"/>
    <property type="match status" value="1"/>
</dbReference>
<evidence type="ECO:0000256" key="7">
    <source>
        <dbReference type="ARBA" id="ARBA00023180"/>
    </source>
</evidence>
<keyword evidence="11" id="KW-0449">Lipoprotein</keyword>
<organism evidence="11 12">
    <name type="scientific">Portunus trituberculatus</name>
    <name type="common">Swimming crab</name>
    <name type="synonym">Neptunus trituberculatus</name>
    <dbReference type="NCBI Taxonomy" id="210409"/>
    <lineage>
        <taxon>Eukaryota</taxon>
        <taxon>Metazoa</taxon>
        <taxon>Ecdysozoa</taxon>
        <taxon>Arthropoda</taxon>
        <taxon>Crustacea</taxon>
        <taxon>Multicrustacea</taxon>
        <taxon>Malacostraca</taxon>
        <taxon>Eumalacostraca</taxon>
        <taxon>Eucarida</taxon>
        <taxon>Decapoda</taxon>
        <taxon>Pleocyemata</taxon>
        <taxon>Brachyura</taxon>
        <taxon>Eubrachyura</taxon>
        <taxon>Portunoidea</taxon>
        <taxon>Portunidae</taxon>
        <taxon>Portuninae</taxon>
        <taxon>Portunus</taxon>
    </lineage>
</organism>
<dbReference type="SMART" id="SM00192">
    <property type="entry name" value="LDLa"/>
    <property type="match status" value="1"/>
</dbReference>
<gene>
    <name evidence="11" type="primary">LRP5_1</name>
    <name evidence="11" type="ORF">E2C01_004247</name>
</gene>
<dbReference type="Pfam" id="PF00354">
    <property type="entry name" value="Pentaxin"/>
    <property type="match status" value="1"/>
</dbReference>
<evidence type="ECO:0000256" key="5">
    <source>
        <dbReference type="ARBA" id="ARBA00023136"/>
    </source>
</evidence>
<dbReference type="EMBL" id="VSRR010000170">
    <property type="protein sequence ID" value="MPC11579.1"/>
    <property type="molecule type" value="Genomic_DNA"/>
</dbReference>
<dbReference type="GO" id="GO:0016020">
    <property type="term" value="C:membrane"/>
    <property type="evidence" value="ECO:0007669"/>
    <property type="project" value="UniProtKB-SubCell"/>
</dbReference>
<reference evidence="11 12" key="1">
    <citation type="submission" date="2019-05" db="EMBL/GenBank/DDBJ databases">
        <title>Another draft genome of Portunus trituberculatus and its Hox gene families provides insights of decapod evolution.</title>
        <authorList>
            <person name="Jeong J.-H."/>
            <person name="Song I."/>
            <person name="Kim S."/>
            <person name="Choi T."/>
            <person name="Kim D."/>
            <person name="Ryu S."/>
            <person name="Kim W."/>
        </authorList>
    </citation>
    <scope>NUCLEOTIDE SEQUENCE [LARGE SCALE GENOMIC DNA]</scope>
    <source>
        <tissue evidence="11">Muscle</tissue>
    </source>
</reference>
<keyword evidence="3" id="KW-0479">Metal-binding</keyword>
<sequence>MLPTLKGQSSQGGMETVLVLQASGAPSPESYARLNISFPRLESFTICYRIKLNRFREESTLLSYALSDDRDNELRIGQEQDSLGGGFQRDQSFSGELTHLNVWGSVLNEAAVNQVVGGNILVPIDGKENSMLFETTKDKADKCSGGLGASYLWLGATDKHEEGEWVFMSTLQPLSWQGPWRGDGPNGGTQENCMVMLYGAFPGRWSDIACLDSYSFCVPCVSPHPVTIYLKGAVVCPYSPFNLHYYLGPYRDGKPTLQGFYHSDIYYQNGTWYLQSLKSEAIAWWQPAKDGQYPFGTHVWTLGTEVCDISPSESVNLTISVCGHGDFTCSDGSCIDLRKRCDLRIDCLDQSDEAECSLVAVPPGYRSIIPPSHIVHSEPLPIEFLLKIISFPTIATQEQIFKATLHLSLRWRDNRLDYHNLKEDRTLNLLSHDAVARIWKPRVFFTNAQGNMFTNLDQGSRVECVRGGDSYPGPATLHEEVNVFRGNETSLEMSQLYSATYSCDFYLAMFPFDTQICNLNFTLVSAAASYMVLKPTLAEYVGPKFLIEYEIEKRGPQALTYVRSFSIANKRQEGKNDTTREYMSDDRRARMRTFKEEWEKDRKDKLMHMMDDKDRGGHFYSGGRKNTEEEVNMSLMVKSRVLIPILYLIFNAVYWTVSLR</sequence>
<keyword evidence="11" id="KW-0675">Receptor</keyword>
<keyword evidence="9" id="KW-1133">Transmembrane helix</keyword>
<dbReference type="InterPro" id="IPR002172">
    <property type="entry name" value="LDrepeatLR_classA_rpt"/>
</dbReference>
<dbReference type="InterPro" id="IPR013320">
    <property type="entry name" value="ConA-like_dom_sf"/>
</dbReference>
<dbReference type="PROSITE" id="PS01209">
    <property type="entry name" value="LDLRA_1"/>
    <property type="match status" value="1"/>
</dbReference>
<dbReference type="InterPro" id="IPR051360">
    <property type="entry name" value="Neuronal_Pentraxin_Related"/>
</dbReference>
<protein>
    <submittedName>
        <fullName evidence="11">Low-density lipoprotein receptor-related protein 5</fullName>
    </submittedName>
</protein>
<dbReference type="SUPFAM" id="SSF49899">
    <property type="entry name" value="Concanavalin A-like lectins/glucanases"/>
    <property type="match status" value="1"/>
</dbReference>
<dbReference type="GO" id="GO:0005230">
    <property type="term" value="F:extracellular ligand-gated monoatomic ion channel activity"/>
    <property type="evidence" value="ECO:0007669"/>
    <property type="project" value="InterPro"/>
</dbReference>
<feature type="disulfide bond" evidence="8">
    <location>
        <begin position="341"/>
        <end position="356"/>
    </location>
</feature>
<name>A0A5B7CQ29_PORTR</name>
<dbReference type="InterPro" id="IPR016186">
    <property type="entry name" value="C-type_lectin-like/link_sf"/>
</dbReference>
<comment type="caution">
    <text evidence="11">The sequence shown here is derived from an EMBL/GenBank/DDBJ whole genome shotgun (WGS) entry which is preliminary data.</text>
</comment>
<dbReference type="InterPro" id="IPR036055">
    <property type="entry name" value="LDL_receptor-like_sf"/>
</dbReference>
<evidence type="ECO:0000256" key="8">
    <source>
        <dbReference type="PROSITE-ProRule" id="PRU00124"/>
    </source>
</evidence>
<keyword evidence="9" id="KW-0812">Transmembrane</keyword>
<evidence type="ECO:0000256" key="3">
    <source>
        <dbReference type="ARBA" id="ARBA00022723"/>
    </source>
</evidence>
<dbReference type="Pfam" id="PF00057">
    <property type="entry name" value="Ldl_recept_a"/>
    <property type="match status" value="1"/>
</dbReference>
<evidence type="ECO:0000256" key="1">
    <source>
        <dbReference type="ARBA" id="ARBA00001913"/>
    </source>
</evidence>
<dbReference type="SUPFAM" id="SSF57424">
    <property type="entry name" value="LDL receptor-like module"/>
    <property type="match status" value="1"/>
</dbReference>
<evidence type="ECO:0000313" key="12">
    <source>
        <dbReference type="Proteomes" id="UP000324222"/>
    </source>
</evidence>
<dbReference type="Gene3D" id="3.10.100.10">
    <property type="entry name" value="Mannose-Binding Protein A, subunit A"/>
    <property type="match status" value="1"/>
</dbReference>
<dbReference type="Gene3D" id="2.70.170.10">
    <property type="entry name" value="Neurotransmitter-gated ion-channel ligand-binding domain"/>
    <property type="match status" value="1"/>
</dbReference>
<dbReference type="InterPro" id="IPR036734">
    <property type="entry name" value="Neur_chan_lig-bd_sf"/>
</dbReference>
<dbReference type="InterPro" id="IPR016187">
    <property type="entry name" value="CTDL_fold"/>
</dbReference>
<evidence type="ECO:0000256" key="9">
    <source>
        <dbReference type="SAM" id="Phobius"/>
    </source>
</evidence>
<comment type="cofactor">
    <cofactor evidence="1">
        <name>Ca(2+)</name>
        <dbReference type="ChEBI" id="CHEBI:29108"/>
    </cofactor>
</comment>
<dbReference type="InterPro" id="IPR006202">
    <property type="entry name" value="Neur_chan_lig-bd"/>
</dbReference>
<dbReference type="SUPFAM" id="SSF56436">
    <property type="entry name" value="C-type lectin-like"/>
    <property type="match status" value="1"/>
</dbReference>
<keyword evidence="4" id="KW-0106">Calcium</keyword>
<feature type="transmembrane region" description="Helical" evidence="9">
    <location>
        <begin position="641"/>
        <end position="657"/>
    </location>
</feature>
<keyword evidence="6 8" id="KW-1015">Disulfide bond</keyword>
<evidence type="ECO:0000256" key="2">
    <source>
        <dbReference type="ARBA" id="ARBA00004370"/>
    </source>
</evidence>
<dbReference type="InterPro" id="IPR001304">
    <property type="entry name" value="C-type_lectin-like"/>
</dbReference>